<proteinExistence type="predicted"/>
<comment type="caution">
    <text evidence="1">The sequence shown here is derived from an EMBL/GenBank/DDBJ whole genome shotgun (WGS) entry which is preliminary data.</text>
</comment>
<dbReference type="EMBL" id="LCUC01000239">
    <property type="protein sequence ID" value="KKY33524.1"/>
    <property type="molecule type" value="Genomic_DNA"/>
</dbReference>
<reference evidence="1 2" key="1">
    <citation type="submission" date="2015-05" db="EMBL/GenBank/DDBJ databases">
        <title>Distinctive expansion of gene families associated with plant cell wall degradation and secondary metabolism in the genomes of grapevine trunk pathogens.</title>
        <authorList>
            <person name="Lawrence D.P."/>
            <person name="Travadon R."/>
            <person name="Rolshausen P.E."/>
            <person name="Baumgartner K."/>
        </authorList>
    </citation>
    <scope>NUCLEOTIDE SEQUENCE [LARGE SCALE GENOMIC DNA]</scope>
    <source>
        <strain evidence="1">DA912</strain>
    </source>
</reference>
<name>A0A0G2FHD4_9PEZI</name>
<protein>
    <submittedName>
        <fullName evidence="1">Uncharacterized protein</fullName>
    </submittedName>
</protein>
<gene>
    <name evidence="1" type="ORF">UCDDA912_g06503</name>
</gene>
<dbReference type="Proteomes" id="UP000034680">
    <property type="component" value="Unassembled WGS sequence"/>
</dbReference>
<accession>A0A0G2FHD4</accession>
<dbReference type="AlphaFoldDB" id="A0A0G2FHD4"/>
<keyword evidence="2" id="KW-1185">Reference proteome</keyword>
<dbReference type="OrthoDB" id="5223824at2759"/>
<organism evidence="1 2">
    <name type="scientific">Diaporthe ampelina</name>
    <dbReference type="NCBI Taxonomy" id="1214573"/>
    <lineage>
        <taxon>Eukaryota</taxon>
        <taxon>Fungi</taxon>
        <taxon>Dikarya</taxon>
        <taxon>Ascomycota</taxon>
        <taxon>Pezizomycotina</taxon>
        <taxon>Sordariomycetes</taxon>
        <taxon>Sordariomycetidae</taxon>
        <taxon>Diaporthales</taxon>
        <taxon>Diaporthaceae</taxon>
        <taxon>Diaporthe</taxon>
    </lineage>
</organism>
<evidence type="ECO:0000313" key="2">
    <source>
        <dbReference type="Proteomes" id="UP000034680"/>
    </source>
</evidence>
<evidence type="ECO:0000313" key="1">
    <source>
        <dbReference type="EMBL" id="KKY33524.1"/>
    </source>
</evidence>
<reference evidence="1 2" key="2">
    <citation type="submission" date="2015-05" db="EMBL/GenBank/DDBJ databases">
        <authorList>
            <person name="Morales-Cruz A."/>
            <person name="Amrine K.C."/>
            <person name="Cantu D."/>
        </authorList>
    </citation>
    <scope>NUCLEOTIDE SEQUENCE [LARGE SCALE GENOMIC DNA]</scope>
    <source>
        <strain evidence="1">DA912</strain>
    </source>
</reference>
<sequence>MKLPTELICKIIREVINTPAVFIFDVVRGNLKHSAGGPNTYHCMAFEPRVSPPGNQIDQQYPGTFESQVSKTIRSLLLTNKSIRAECLKQLQGIAVPTANGQAVVRFNPRKHVICIHRVKYNNPAVLKTHDRFEVSPYNINLYARQLADLNFDIDSLGFIADPECGDYSTLALFRSAFPTLKHIYAVVTEFPRKNPSEPIDFVCPSRDPTHSLSPVFLHIAKRSWEMLAKNLFYRVYGVHTGGDWEQESEIDGLVLI</sequence>